<evidence type="ECO:0000256" key="6">
    <source>
        <dbReference type="ARBA" id="ARBA00023136"/>
    </source>
</evidence>
<dbReference type="GO" id="GO:0005886">
    <property type="term" value="C:plasma membrane"/>
    <property type="evidence" value="ECO:0007669"/>
    <property type="project" value="UniProtKB-SubCell"/>
</dbReference>
<dbReference type="Gene3D" id="1.20.1630.10">
    <property type="entry name" value="Formate dehydrogenase/DMSO reductase domain"/>
    <property type="match status" value="1"/>
</dbReference>
<feature type="transmembrane region" description="Helical" evidence="7">
    <location>
        <begin position="130"/>
        <end position="151"/>
    </location>
</feature>
<evidence type="ECO:0000256" key="1">
    <source>
        <dbReference type="ARBA" id="ARBA00004651"/>
    </source>
</evidence>
<keyword evidence="3" id="KW-1003">Cell membrane</keyword>
<comment type="subcellular location">
    <subcellularLocation>
        <location evidence="1">Cell membrane</location>
        <topology evidence="1">Multi-pass membrane protein</topology>
    </subcellularLocation>
</comment>
<keyword evidence="4 7" id="KW-0812">Transmembrane</keyword>
<name>A0A656HLV5_THINJ</name>
<keyword evidence="6 7" id="KW-0472">Membrane</keyword>
<feature type="transmembrane region" description="Helical" evidence="7">
    <location>
        <begin position="277"/>
        <end position="300"/>
    </location>
</feature>
<sequence>MASQAITFSETKQGKGFFALLAVLGVFLLLGAIAFFHAEHHGHYVTGMNNQVVWGIPHVFAIFLIVAASGALNVGSIGTVFGKKLYQPMGRLSALLAISLLVGGLIVLVLDLGHPDRLIVAMTTYNFKSIFAWNIILYNGFIALSAIYIWTMMDRHAKDFYKPAGVAAFTWRLILTTGTGSIFGFLVAREFYNSAILAPLFIAMSFVFGLAVFILVLYFAYKWTGRELGDVVLNRLRYLLAVFIGAVLLLELARHLTNLYIAQRVGVEAFILRDGGIYTQLFWVVQILLGSILPLSLIFCRKLKNNHVALLLAAVFAIIGGLAQLYVILIGGQAYPLTLFPGAEVSSDYFDGAINSYSPSIWEIMLGAGGVALALVMVTIGVKVLRFLPQSLSDKVADPHGGK</sequence>
<keyword evidence="9" id="KW-1185">Reference proteome</keyword>
<organism evidence="8 9">
    <name type="scientific">Thiothrix nivea (strain ATCC 35100 / DSM 5205 / JP2)</name>
    <dbReference type="NCBI Taxonomy" id="870187"/>
    <lineage>
        <taxon>Bacteria</taxon>
        <taxon>Pseudomonadati</taxon>
        <taxon>Pseudomonadota</taxon>
        <taxon>Gammaproteobacteria</taxon>
        <taxon>Thiotrichales</taxon>
        <taxon>Thiotrichaceae</taxon>
        <taxon>Thiothrix</taxon>
    </lineage>
</organism>
<dbReference type="Pfam" id="PF03916">
    <property type="entry name" value="NrfD"/>
    <property type="match status" value="1"/>
</dbReference>
<evidence type="ECO:0000256" key="5">
    <source>
        <dbReference type="ARBA" id="ARBA00022989"/>
    </source>
</evidence>
<gene>
    <name evidence="8" type="ORF">Thini_3777</name>
</gene>
<evidence type="ECO:0000313" key="9">
    <source>
        <dbReference type="Proteomes" id="UP000005317"/>
    </source>
</evidence>
<protein>
    <submittedName>
        <fullName evidence="8">Polysulfide reductase NrfD</fullName>
    </submittedName>
</protein>
<feature type="transmembrane region" description="Helical" evidence="7">
    <location>
        <begin position="194"/>
        <end position="218"/>
    </location>
</feature>
<dbReference type="AlphaFoldDB" id="A0A656HLV5"/>
<dbReference type="EMBL" id="JH651384">
    <property type="protein sequence ID" value="EIJ36279.1"/>
    <property type="molecule type" value="Genomic_DNA"/>
</dbReference>
<dbReference type="OrthoDB" id="9765987at2"/>
<reference evidence="9" key="1">
    <citation type="journal article" date="2011" name="Stand. Genomic Sci.">
        <title>Genome sequence of the filamentous, gliding Thiothrix nivea neotype strain (JP2(T)).</title>
        <authorList>
            <person name="Lapidus A."/>
            <person name="Nolan M."/>
            <person name="Lucas S."/>
            <person name="Glavina Del Rio T."/>
            <person name="Tice H."/>
            <person name="Cheng J.F."/>
            <person name="Tapia R."/>
            <person name="Han C."/>
            <person name="Goodwin L."/>
            <person name="Pitluck S."/>
            <person name="Liolios K."/>
            <person name="Pagani I."/>
            <person name="Ivanova N."/>
            <person name="Huntemann M."/>
            <person name="Mavromatis K."/>
            <person name="Mikhailova N."/>
            <person name="Pati A."/>
            <person name="Chen A."/>
            <person name="Palaniappan K."/>
            <person name="Land M."/>
            <person name="Brambilla E.M."/>
            <person name="Rohde M."/>
            <person name="Abt B."/>
            <person name="Verbarg S."/>
            <person name="Goker M."/>
            <person name="Bristow J."/>
            <person name="Eisen J.A."/>
            <person name="Markowitz V."/>
            <person name="Hugenholtz P."/>
            <person name="Kyrpides N.C."/>
            <person name="Klenk H.P."/>
            <person name="Woyke T."/>
        </authorList>
    </citation>
    <scope>NUCLEOTIDE SEQUENCE [LARGE SCALE GENOMIC DNA]</scope>
    <source>
        <strain evidence="9">ATCC 35100 / DSM 5205 / JP2</strain>
    </source>
</reference>
<dbReference type="PANTHER" id="PTHR34856:SF2">
    <property type="entry name" value="PROTEIN NRFD"/>
    <property type="match status" value="1"/>
</dbReference>
<evidence type="ECO:0000256" key="7">
    <source>
        <dbReference type="SAM" id="Phobius"/>
    </source>
</evidence>
<dbReference type="PANTHER" id="PTHR34856">
    <property type="entry name" value="PROTEIN NRFD"/>
    <property type="match status" value="1"/>
</dbReference>
<accession>A0A656HLV5</accession>
<proteinExistence type="inferred from homology"/>
<feature type="transmembrane region" description="Helical" evidence="7">
    <location>
        <begin position="17"/>
        <end position="38"/>
    </location>
</feature>
<feature type="transmembrane region" description="Helical" evidence="7">
    <location>
        <begin position="307"/>
        <end position="329"/>
    </location>
</feature>
<evidence type="ECO:0000313" key="8">
    <source>
        <dbReference type="EMBL" id="EIJ36279.1"/>
    </source>
</evidence>
<evidence type="ECO:0000256" key="2">
    <source>
        <dbReference type="ARBA" id="ARBA00008929"/>
    </source>
</evidence>
<dbReference type="Proteomes" id="UP000005317">
    <property type="component" value="Unassembled WGS sequence"/>
</dbReference>
<dbReference type="InterPro" id="IPR052049">
    <property type="entry name" value="Electron_transfer_protein"/>
</dbReference>
<feature type="transmembrane region" description="Helical" evidence="7">
    <location>
        <begin position="58"/>
        <end position="80"/>
    </location>
</feature>
<keyword evidence="5 7" id="KW-1133">Transmembrane helix</keyword>
<feature type="transmembrane region" description="Helical" evidence="7">
    <location>
        <begin position="238"/>
        <end position="257"/>
    </location>
</feature>
<dbReference type="RefSeq" id="WP_002710156.1">
    <property type="nucleotide sequence ID" value="NZ_JH651384.1"/>
</dbReference>
<evidence type="ECO:0000256" key="4">
    <source>
        <dbReference type="ARBA" id="ARBA00022692"/>
    </source>
</evidence>
<evidence type="ECO:0000256" key="3">
    <source>
        <dbReference type="ARBA" id="ARBA00022475"/>
    </source>
</evidence>
<comment type="similarity">
    <text evidence="2">Belongs to the NrfD family.</text>
</comment>
<feature type="transmembrane region" description="Helical" evidence="7">
    <location>
        <begin position="364"/>
        <end position="385"/>
    </location>
</feature>
<dbReference type="InterPro" id="IPR005614">
    <property type="entry name" value="NrfD-like"/>
</dbReference>
<feature type="transmembrane region" description="Helical" evidence="7">
    <location>
        <begin position="163"/>
        <end position="188"/>
    </location>
</feature>
<feature type="transmembrane region" description="Helical" evidence="7">
    <location>
        <begin position="92"/>
        <end position="110"/>
    </location>
</feature>